<organism evidence="2 3">
    <name type="scientific">Plasmodium vivax (strain Brazil I)</name>
    <dbReference type="NCBI Taxonomy" id="1033975"/>
    <lineage>
        <taxon>Eukaryota</taxon>
        <taxon>Sar</taxon>
        <taxon>Alveolata</taxon>
        <taxon>Apicomplexa</taxon>
        <taxon>Aconoidasida</taxon>
        <taxon>Haemosporida</taxon>
        <taxon>Plasmodiidae</taxon>
        <taxon>Plasmodium</taxon>
        <taxon>Plasmodium (Plasmodium)</taxon>
    </lineage>
</organism>
<proteinExistence type="predicted"/>
<gene>
    <name evidence="2" type="ORF">PVBG_05635</name>
</gene>
<protein>
    <submittedName>
        <fullName evidence="2">Uncharacterized protein</fullName>
    </submittedName>
</protein>
<dbReference type="AlphaFoldDB" id="A0A0J9T153"/>
<name>A0A0J9T153_PLAV1</name>
<accession>A0A0J9T153</accession>
<evidence type="ECO:0000313" key="3">
    <source>
        <dbReference type="Proteomes" id="UP000053327"/>
    </source>
</evidence>
<feature type="compositionally biased region" description="Basic and acidic residues" evidence="1">
    <location>
        <begin position="298"/>
        <end position="331"/>
    </location>
</feature>
<feature type="region of interest" description="Disordered" evidence="1">
    <location>
        <begin position="237"/>
        <end position="343"/>
    </location>
</feature>
<dbReference type="Proteomes" id="UP000053327">
    <property type="component" value="Unassembled WGS sequence"/>
</dbReference>
<evidence type="ECO:0000256" key="1">
    <source>
        <dbReference type="SAM" id="MobiDB-lite"/>
    </source>
</evidence>
<reference evidence="2 3" key="1">
    <citation type="submission" date="2011-08" db="EMBL/GenBank/DDBJ databases">
        <title>The Genome Sequence of Plasmodium vivax Brazil I.</title>
        <authorList>
            <consortium name="The Broad Institute Genome Sequencing Platform"/>
            <consortium name="The Broad Institute Genome Sequencing Center for Infectious Disease"/>
            <person name="Neafsey D."/>
            <person name="Carlton J."/>
            <person name="Barnwell J."/>
            <person name="Collins W."/>
            <person name="Escalante A."/>
            <person name="Mullikin J."/>
            <person name="Saul A."/>
            <person name="Guigo R."/>
            <person name="Camara F."/>
            <person name="Young S.K."/>
            <person name="Zeng Q."/>
            <person name="Gargeya S."/>
            <person name="Fitzgerald M."/>
            <person name="Haas B."/>
            <person name="Abouelleil A."/>
            <person name="Alvarado L."/>
            <person name="Arachchi H.M."/>
            <person name="Berlin A."/>
            <person name="Brown A."/>
            <person name="Chapman S.B."/>
            <person name="Chen Z."/>
            <person name="Dunbar C."/>
            <person name="Freedman E."/>
            <person name="Gearin G."/>
            <person name="Gellesch M."/>
            <person name="Goldberg J."/>
            <person name="Griggs A."/>
            <person name="Gujja S."/>
            <person name="Heiman D."/>
            <person name="Howarth C."/>
            <person name="Larson L."/>
            <person name="Lui A."/>
            <person name="MacDonald P.J.P."/>
            <person name="Montmayeur A."/>
            <person name="Murphy C."/>
            <person name="Neiman D."/>
            <person name="Pearson M."/>
            <person name="Priest M."/>
            <person name="Roberts A."/>
            <person name="Saif S."/>
            <person name="Shea T."/>
            <person name="Shenoy N."/>
            <person name="Sisk P."/>
            <person name="Stolte C."/>
            <person name="Sykes S."/>
            <person name="Wortman J."/>
            <person name="Nusbaum C."/>
            <person name="Birren B."/>
        </authorList>
    </citation>
    <scope>NUCLEOTIDE SEQUENCE [LARGE SCALE GENOMIC DNA]</scope>
    <source>
        <strain evidence="2 3">Brazil I</strain>
    </source>
</reference>
<feature type="compositionally biased region" description="Gly residues" evidence="1">
    <location>
        <begin position="269"/>
        <end position="278"/>
    </location>
</feature>
<dbReference type="Pfam" id="PF05795">
    <property type="entry name" value="Plasmodium_Vir"/>
    <property type="match status" value="1"/>
</dbReference>
<evidence type="ECO:0000313" key="2">
    <source>
        <dbReference type="EMBL" id="KMZ88839.1"/>
    </source>
</evidence>
<sequence>MSIFGDKIEIYMRYSKKIFYDLHRDNIQNKLISKKLYDEWNEAKNSTRFWGYCIRTRFDNEHYNQINILCEKLARNLEHMPNYEDDEYYTIGKCKLLNYWLYDQVKKILRTEHKAKYEKTVNDLHNAWKEYNTRTISHRPIEKQCNPESIIPSWEEIEDKKGFHEHCLNYYNISNKRYYNECQMYKAFINNKSLSYEKFNRLFSKDTKKYPDYYKKCKSYDPIKIIAATQCPHEFAMDSDSEDDAEEKELESASGDEQAVPTRDEGRSTLGGGVGVGAEGEPELPGSTELSEEVGPSRVDDERGANPARQEDSRLEEARVAKRESAGREGDQIPGSNIETPRPELAEDLQTGKGHRQSELPELVMLKPKETGDLKGEHTMITSMDENPTEAIMQPKAGTIGATLAGSSLFLIMMYKVKKNIFNKIYHFTLMCILHYHSKLLIKNDYIFKYSYFFYR</sequence>
<dbReference type="InterPro" id="IPR008780">
    <property type="entry name" value="Plasmodium_Vir"/>
</dbReference>
<feature type="compositionally biased region" description="Acidic residues" evidence="1">
    <location>
        <begin position="237"/>
        <end position="249"/>
    </location>
</feature>
<dbReference type="EMBL" id="KQ234750">
    <property type="protein sequence ID" value="KMZ88839.1"/>
    <property type="molecule type" value="Genomic_DNA"/>
</dbReference>